<gene>
    <name evidence="1" type="ORF">ACH5RR_006101</name>
</gene>
<reference evidence="1 2" key="1">
    <citation type="submission" date="2024-11" db="EMBL/GenBank/DDBJ databases">
        <title>A near-complete genome assembly of Cinchona calisaya.</title>
        <authorList>
            <person name="Lian D.C."/>
            <person name="Zhao X.W."/>
            <person name="Wei L."/>
        </authorList>
    </citation>
    <scope>NUCLEOTIDE SEQUENCE [LARGE SCALE GENOMIC DNA]</scope>
    <source>
        <tissue evidence="1">Nenye</tissue>
    </source>
</reference>
<comment type="caution">
    <text evidence="1">The sequence shown here is derived from an EMBL/GenBank/DDBJ whole genome shotgun (WGS) entry which is preliminary data.</text>
</comment>
<dbReference type="AlphaFoldDB" id="A0ABD3AN13"/>
<dbReference type="EMBL" id="JBJUIK010000003">
    <property type="protein sequence ID" value="KAL3532580.1"/>
    <property type="molecule type" value="Genomic_DNA"/>
</dbReference>
<dbReference type="Proteomes" id="UP001630127">
    <property type="component" value="Unassembled WGS sequence"/>
</dbReference>
<evidence type="ECO:0000313" key="1">
    <source>
        <dbReference type="EMBL" id="KAL3532580.1"/>
    </source>
</evidence>
<name>A0ABD3AN13_9GENT</name>
<keyword evidence="2" id="KW-1185">Reference proteome</keyword>
<accession>A0ABD3AN13</accession>
<evidence type="ECO:0000313" key="2">
    <source>
        <dbReference type="Proteomes" id="UP001630127"/>
    </source>
</evidence>
<sequence>MGKIKSRWSFSDRDSILNSDPLGELDLESYLGIIRIDQLSSVILFRGKNSIIDHNFLIWANIIEGIPLPQNFNGRKYECPSSLHISNLHSSTCRLTLLLFLDQGLW</sequence>
<protein>
    <submittedName>
        <fullName evidence="1">Uncharacterized protein</fullName>
    </submittedName>
</protein>
<proteinExistence type="predicted"/>
<organism evidence="1 2">
    <name type="scientific">Cinchona calisaya</name>
    <dbReference type="NCBI Taxonomy" id="153742"/>
    <lineage>
        <taxon>Eukaryota</taxon>
        <taxon>Viridiplantae</taxon>
        <taxon>Streptophyta</taxon>
        <taxon>Embryophyta</taxon>
        <taxon>Tracheophyta</taxon>
        <taxon>Spermatophyta</taxon>
        <taxon>Magnoliopsida</taxon>
        <taxon>eudicotyledons</taxon>
        <taxon>Gunneridae</taxon>
        <taxon>Pentapetalae</taxon>
        <taxon>asterids</taxon>
        <taxon>lamiids</taxon>
        <taxon>Gentianales</taxon>
        <taxon>Rubiaceae</taxon>
        <taxon>Cinchonoideae</taxon>
        <taxon>Cinchoneae</taxon>
        <taxon>Cinchona</taxon>
    </lineage>
</organism>